<dbReference type="AlphaFoldDB" id="A0A2T1DKE8"/>
<dbReference type="EMBL" id="PVWG01000004">
    <property type="protein sequence ID" value="PSB20970.1"/>
    <property type="molecule type" value="Genomic_DNA"/>
</dbReference>
<proteinExistence type="predicted"/>
<reference evidence="2 3" key="2">
    <citation type="submission" date="2018-03" db="EMBL/GenBank/DDBJ databases">
        <title>The ancient ancestry and fast evolution of plastids.</title>
        <authorList>
            <person name="Moore K.R."/>
            <person name="Magnabosco C."/>
            <person name="Momper L."/>
            <person name="Gold D.A."/>
            <person name="Bosak T."/>
            <person name="Fournier G.P."/>
        </authorList>
    </citation>
    <scope>NUCLEOTIDE SEQUENCE [LARGE SCALE GENOMIC DNA]</scope>
    <source>
        <strain evidence="2 3">ULC007</strain>
    </source>
</reference>
<feature type="domain" description="Baseplate protein J-like barrel" evidence="1">
    <location>
        <begin position="181"/>
        <end position="266"/>
    </location>
</feature>
<gene>
    <name evidence="2" type="ORF">C7B65_06085</name>
</gene>
<keyword evidence="3" id="KW-1185">Reference proteome</keyword>
<comment type="caution">
    <text evidence="2">The sequence shown here is derived from an EMBL/GenBank/DDBJ whole genome shotgun (WGS) entry which is preliminary data.</text>
</comment>
<evidence type="ECO:0000313" key="3">
    <source>
        <dbReference type="Proteomes" id="UP000238634"/>
    </source>
</evidence>
<dbReference type="STRING" id="1920490.GCA_001895925_03598"/>
<sequence length="544" mass="58697">MNSETVNLINRLYPEIRDDLLTALVGGVVNEPIIFDDKVDFYPLSQAARDVRSITGTVTPEGTDQSQRFTFQRSLDFEVVIGDGASAIVWQKNGKHPDDDTIFYVDYFIPNSRSPITDINVGSVSRTICEAVGREVATVYQQINQAYLAGFVDTATGKSLDLVVAILHIQRKQKGNAIGLVTFFRDPQADGNITINEGTVLSTSKNEATFVTTAIRTLQKGQVRIDVPVSAGENSSGKAGLVKANAITTLAQPIAGISRVINFDATILASEDETDEQLRARAKAALRGAGKGTLAALQQAILDERAVLSEVWEPNSPPAKQSALGTVKLLIEAEPERFPSLQTAVEQTRAAGIQTTLVARYIYFKPRLVAEVIRGLPAVAKPKVIDDTIAAIQTYVDTLSSGDDAEGAKILDAIATIKEVVKDSKGKPKARIIEVATWRTDIGRPGTADLTDALLIAFQSVPPNDPEAQRAALNRVLNETTTSIVPTGRRIADRSLIVSLTGQPAKDGEVEIGRFKISATVGNEKWWIVLDLEPADIVLVETST</sequence>
<dbReference type="PANTHER" id="PTHR37829:SF3">
    <property type="entry name" value="PROTEIN JAYE-RELATED"/>
    <property type="match status" value="1"/>
</dbReference>
<dbReference type="InterPro" id="IPR052399">
    <property type="entry name" value="Phage_Baseplate_Assmbl_Protein"/>
</dbReference>
<evidence type="ECO:0000259" key="1">
    <source>
        <dbReference type="Pfam" id="PF04865"/>
    </source>
</evidence>
<reference evidence="2 3" key="1">
    <citation type="submission" date="2018-02" db="EMBL/GenBank/DDBJ databases">
        <authorList>
            <person name="Cohen D.B."/>
            <person name="Kent A.D."/>
        </authorList>
    </citation>
    <scope>NUCLEOTIDE SEQUENCE [LARGE SCALE GENOMIC DNA]</scope>
    <source>
        <strain evidence="2 3">ULC007</strain>
    </source>
</reference>
<name>A0A2T1DKE8_9CYAN</name>
<dbReference type="Pfam" id="PF04865">
    <property type="entry name" value="Baseplate_J"/>
    <property type="match status" value="1"/>
</dbReference>
<dbReference type="RefSeq" id="WP_073070685.1">
    <property type="nucleotide sequence ID" value="NZ_MPPI01000008.1"/>
</dbReference>
<dbReference type="PANTHER" id="PTHR37829">
    <property type="entry name" value="PHAGE-LIKE ELEMENT PBSX PROTEIN XKDT"/>
    <property type="match status" value="1"/>
</dbReference>
<dbReference type="OrthoDB" id="583802at2"/>
<accession>A0A2T1DKE8</accession>
<evidence type="ECO:0000313" key="2">
    <source>
        <dbReference type="EMBL" id="PSB20970.1"/>
    </source>
</evidence>
<dbReference type="InterPro" id="IPR006949">
    <property type="entry name" value="Barrel_Baseplate_J-like"/>
</dbReference>
<organism evidence="2 3">
    <name type="scientific">Phormidesmis priestleyi ULC007</name>
    <dbReference type="NCBI Taxonomy" id="1920490"/>
    <lineage>
        <taxon>Bacteria</taxon>
        <taxon>Bacillati</taxon>
        <taxon>Cyanobacteriota</taxon>
        <taxon>Cyanophyceae</taxon>
        <taxon>Leptolyngbyales</taxon>
        <taxon>Leptolyngbyaceae</taxon>
        <taxon>Phormidesmis</taxon>
    </lineage>
</organism>
<protein>
    <recommendedName>
        <fullName evidence="1">Baseplate protein J-like barrel domain-containing protein</fullName>
    </recommendedName>
</protein>
<dbReference type="Proteomes" id="UP000238634">
    <property type="component" value="Unassembled WGS sequence"/>
</dbReference>